<feature type="domain" description="DUF397" evidence="1">
    <location>
        <begin position="21"/>
        <end position="68"/>
    </location>
</feature>
<feature type="domain" description="DUF397" evidence="1">
    <location>
        <begin position="4"/>
        <end position="20"/>
    </location>
</feature>
<dbReference type="AlphaFoldDB" id="A0A1H0IGF0"/>
<name>A0A1H0IGF0_9PSEU</name>
<evidence type="ECO:0000313" key="2">
    <source>
        <dbReference type="EMBL" id="SDO30488.1"/>
    </source>
</evidence>
<dbReference type="EMBL" id="FNJB01000002">
    <property type="protein sequence ID" value="SDO30488.1"/>
    <property type="molecule type" value="Genomic_DNA"/>
</dbReference>
<organism evidence="2 3">
    <name type="scientific">Actinokineospora alba</name>
    <dbReference type="NCBI Taxonomy" id="504798"/>
    <lineage>
        <taxon>Bacteria</taxon>
        <taxon>Bacillati</taxon>
        <taxon>Actinomycetota</taxon>
        <taxon>Actinomycetes</taxon>
        <taxon>Pseudonocardiales</taxon>
        <taxon>Pseudonocardiaceae</taxon>
        <taxon>Actinokineospora</taxon>
    </lineage>
</organism>
<dbReference type="Pfam" id="PF04149">
    <property type="entry name" value="DUF397"/>
    <property type="match status" value="2"/>
</dbReference>
<evidence type="ECO:0000259" key="1">
    <source>
        <dbReference type="Pfam" id="PF04149"/>
    </source>
</evidence>
<protein>
    <recommendedName>
        <fullName evidence="1">DUF397 domain-containing protein</fullName>
    </recommendedName>
</protein>
<evidence type="ECO:0000313" key="3">
    <source>
        <dbReference type="Proteomes" id="UP000199651"/>
    </source>
</evidence>
<proteinExistence type="predicted"/>
<gene>
    <name evidence="2" type="ORF">SAMN05192558_102547</name>
</gene>
<accession>A0A1H0IGF0</accession>
<dbReference type="OrthoDB" id="4556373at2"/>
<dbReference type="RefSeq" id="WP_091371103.1">
    <property type="nucleotide sequence ID" value="NZ_FNDV01000008.1"/>
</dbReference>
<sequence>MGTAWRKSSFSGDNGDCVEVRWRKSSYSGDNGACVEVDFADTVGIRDSKNPDAGRLDFTPSAWALLLQEPSGEHRR</sequence>
<dbReference type="InterPro" id="IPR007278">
    <property type="entry name" value="DUF397"/>
</dbReference>
<dbReference type="STRING" id="504798.SAMN05421871_108246"/>
<dbReference type="Proteomes" id="UP000199651">
    <property type="component" value="Unassembled WGS sequence"/>
</dbReference>
<keyword evidence="3" id="KW-1185">Reference proteome</keyword>
<reference evidence="3" key="1">
    <citation type="submission" date="2016-10" db="EMBL/GenBank/DDBJ databases">
        <authorList>
            <person name="Varghese N."/>
            <person name="Submissions S."/>
        </authorList>
    </citation>
    <scope>NUCLEOTIDE SEQUENCE [LARGE SCALE GENOMIC DNA]</scope>
    <source>
        <strain evidence="3">IBRC-M 10655</strain>
    </source>
</reference>